<feature type="region of interest" description="Disordered" evidence="1">
    <location>
        <begin position="71"/>
        <end position="112"/>
    </location>
</feature>
<keyword evidence="2" id="KW-0472">Membrane</keyword>
<evidence type="ECO:0000313" key="4">
    <source>
        <dbReference type="Proteomes" id="UP000037136"/>
    </source>
</evidence>
<evidence type="ECO:0000256" key="1">
    <source>
        <dbReference type="SAM" id="MobiDB-lite"/>
    </source>
</evidence>
<reference evidence="3 4" key="1">
    <citation type="journal article" date="2015" name="BMC Genomics">
        <title>Gene expression during zombie ant biting behavior reflects the complexity underlying fungal parasitic behavioral manipulation.</title>
        <authorList>
            <person name="de Bekker C."/>
            <person name="Ohm R.A."/>
            <person name="Loreto R.G."/>
            <person name="Sebastian A."/>
            <person name="Albert I."/>
            <person name="Merrow M."/>
            <person name="Brachmann A."/>
            <person name="Hughes D.P."/>
        </authorList>
    </citation>
    <scope>NUCLEOTIDE SEQUENCE [LARGE SCALE GENOMIC DNA]</scope>
    <source>
        <strain evidence="3 4">SC16a</strain>
    </source>
</reference>
<comment type="caution">
    <text evidence="3">The sequence shown here is derived from an EMBL/GenBank/DDBJ whole genome shotgun (WGS) entry which is preliminary data.</text>
</comment>
<keyword evidence="2" id="KW-1133">Transmembrane helix</keyword>
<feature type="compositionally biased region" description="Pro residues" evidence="1">
    <location>
        <begin position="76"/>
        <end position="85"/>
    </location>
</feature>
<dbReference type="EMBL" id="LAZP02001176">
    <property type="protein sequence ID" value="PFH55126.1"/>
    <property type="molecule type" value="Genomic_DNA"/>
</dbReference>
<dbReference type="AlphaFoldDB" id="A0A2A9P2M1"/>
<feature type="transmembrane region" description="Helical" evidence="2">
    <location>
        <begin position="32"/>
        <end position="51"/>
    </location>
</feature>
<gene>
    <name evidence="3" type="ORF">XA68_10651</name>
</gene>
<keyword evidence="4" id="KW-1185">Reference proteome</keyword>
<proteinExistence type="predicted"/>
<keyword evidence="2" id="KW-0812">Transmembrane</keyword>
<dbReference type="Proteomes" id="UP000037136">
    <property type="component" value="Unassembled WGS sequence"/>
</dbReference>
<accession>A0A2A9P2M1</accession>
<evidence type="ECO:0000313" key="3">
    <source>
        <dbReference type="EMBL" id="PFH55126.1"/>
    </source>
</evidence>
<sequence>MRALFEKPLGSRASPSAILSHMLLPSLPRRRLAIASLFVVGLFFACFRLAARCGESDGPYCGIGSLRRSDDAFLPTTPPPPPPPGADTDADADANRSAKPDAQAASRESSPT</sequence>
<organism evidence="3 4">
    <name type="scientific">Ophiocordyceps unilateralis</name>
    <name type="common">Zombie-ant fungus</name>
    <name type="synonym">Torrubia unilateralis</name>
    <dbReference type="NCBI Taxonomy" id="268505"/>
    <lineage>
        <taxon>Eukaryota</taxon>
        <taxon>Fungi</taxon>
        <taxon>Dikarya</taxon>
        <taxon>Ascomycota</taxon>
        <taxon>Pezizomycotina</taxon>
        <taxon>Sordariomycetes</taxon>
        <taxon>Hypocreomycetidae</taxon>
        <taxon>Hypocreales</taxon>
        <taxon>Ophiocordycipitaceae</taxon>
        <taxon>Ophiocordyceps</taxon>
    </lineage>
</organism>
<name>A0A2A9P2M1_OPHUN</name>
<protein>
    <submittedName>
        <fullName evidence="3">Uncharacterized protein</fullName>
    </submittedName>
</protein>
<evidence type="ECO:0000256" key="2">
    <source>
        <dbReference type="SAM" id="Phobius"/>
    </source>
</evidence>
<reference evidence="3 4" key="2">
    <citation type="journal article" date="2017" name="Sci. Rep.">
        <title>Ant-infecting Ophiocordyceps genomes reveal a high diversity of potential behavioral manipulation genes and a possible major role for enterotoxins.</title>
        <authorList>
            <person name="de Bekker C."/>
            <person name="Ohm R.A."/>
            <person name="Evans H.C."/>
            <person name="Brachmann A."/>
            <person name="Hughes D.P."/>
        </authorList>
    </citation>
    <scope>NUCLEOTIDE SEQUENCE [LARGE SCALE GENOMIC DNA]</scope>
    <source>
        <strain evidence="3 4">SC16a</strain>
    </source>
</reference>